<organism evidence="1 2">
    <name type="scientific">Canavalia gladiata</name>
    <name type="common">Sword bean</name>
    <name type="synonym">Dolichos gladiatus</name>
    <dbReference type="NCBI Taxonomy" id="3824"/>
    <lineage>
        <taxon>Eukaryota</taxon>
        <taxon>Viridiplantae</taxon>
        <taxon>Streptophyta</taxon>
        <taxon>Embryophyta</taxon>
        <taxon>Tracheophyta</taxon>
        <taxon>Spermatophyta</taxon>
        <taxon>Magnoliopsida</taxon>
        <taxon>eudicotyledons</taxon>
        <taxon>Gunneridae</taxon>
        <taxon>Pentapetalae</taxon>
        <taxon>rosids</taxon>
        <taxon>fabids</taxon>
        <taxon>Fabales</taxon>
        <taxon>Fabaceae</taxon>
        <taxon>Papilionoideae</taxon>
        <taxon>50 kb inversion clade</taxon>
        <taxon>NPAAA clade</taxon>
        <taxon>indigoferoid/millettioid clade</taxon>
        <taxon>Phaseoleae</taxon>
        <taxon>Canavalia</taxon>
    </lineage>
</organism>
<evidence type="ECO:0000313" key="2">
    <source>
        <dbReference type="Proteomes" id="UP001367508"/>
    </source>
</evidence>
<keyword evidence="2" id="KW-1185">Reference proteome</keyword>
<sequence length="177" mass="20112">MGSQARLPATGAINFGDLYSINYIYRCQVGEAAFHFKWATLTGPTPTLYSFHSCMLLLVVYVHGICEHGPTYGPYEPMALRPRVMGAGNLHDRHFDFFGGSIALRELRKGVNPGQVSSAGCRATPSISNHYQQKWIEVSQETSLQVYDLLTKYRLKWSNWWSQARVREPDNKENTCY</sequence>
<proteinExistence type="predicted"/>
<dbReference type="AlphaFoldDB" id="A0AAN9LP91"/>
<protein>
    <submittedName>
        <fullName evidence="1">Uncharacterized protein</fullName>
    </submittedName>
</protein>
<dbReference type="Proteomes" id="UP001367508">
    <property type="component" value="Unassembled WGS sequence"/>
</dbReference>
<dbReference type="EMBL" id="JAYMYQ010000004">
    <property type="protein sequence ID" value="KAK7339281.1"/>
    <property type="molecule type" value="Genomic_DNA"/>
</dbReference>
<evidence type="ECO:0000313" key="1">
    <source>
        <dbReference type="EMBL" id="KAK7339281.1"/>
    </source>
</evidence>
<comment type="caution">
    <text evidence="1">The sequence shown here is derived from an EMBL/GenBank/DDBJ whole genome shotgun (WGS) entry which is preliminary data.</text>
</comment>
<accession>A0AAN9LP91</accession>
<gene>
    <name evidence="1" type="ORF">VNO77_19938</name>
</gene>
<reference evidence="1 2" key="1">
    <citation type="submission" date="2024-01" db="EMBL/GenBank/DDBJ databases">
        <title>The genomes of 5 underutilized Papilionoideae crops provide insights into root nodulation and disease resistanc.</title>
        <authorList>
            <person name="Jiang F."/>
        </authorList>
    </citation>
    <scope>NUCLEOTIDE SEQUENCE [LARGE SCALE GENOMIC DNA]</scope>
    <source>
        <strain evidence="1">LVBAO_FW01</strain>
        <tissue evidence="1">Leaves</tissue>
    </source>
</reference>
<name>A0AAN9LP91_CANGL</name>